<dbReference type="InterPro" id="IPR052514">
    <property type="entry name" value="SAM-dependent_MTase"/>
</dbReference>
<dbReference type="GO" id="GO:0032259">
    <property type="term" value="P:methylation"/>
    <property type="evidence" value="ECO:0007669"/>
    <property type="project" value="UniProtKB-KW"/>
</dbReference>
<dbReference type="PANTHER" id="PTHR34203:SF15">
    <property type="entry name" value="SLL1173 PROTEIN"/>
    <property type="match status" value="1"/>
</dbReference>
<feature type="domain" description="Methyltransferase FkbM" evidence="1">
    <location>
        <begin position="77"/>
        <end position="234"/>
    </location>
</feature>
<protein>
    <submittedName>
        <fullName evidence="2">FkbM family methyltransferase</fullName>
    </submittedName>
</protein>
<evidence type="ECO:0000259" key="1">
    <source>
        <dbReference type="Pfam" id="PF05050"/>
    </source>
</evidence>
<proteinExistence type="predicted"/>
<dbReference type="AlphaFoldDB" id="A0AAU7CE99"/>
<dbReference type="SUPFAM" id="SSF53335">
    <property type="entry name" value="S-adenosyl-L-methionine-dependent methyltransferases"/>
    <property type="match status" value="1"/>
</dbReference>
<dbReference type="InterPro" id="IPR006342">
    <property type="entry name" value="FkbM_mtfrase"/>
</dbReference>
<dbReference type="Pfam" id="PF05050">
    <property type="entry name" value="Methyltransf_21"/>
    <property type="match status" value="1"/>
</dbReference>
<dbReference type="NCBIfam" id="TIGR01444">
    <property type="entry name" value="fkbM_fam"/>
    <property type="match status" value="1"/>
</dbReference>
<evidence type="ECO:0000313" key="2">
    <source>
        <dbReference type="EMBL" id="XBH03373.1"/>
    </source>
</evidence>
<keyword evidence="2" id="KW-0489">Methyltransferase</keyword>
<dbReference type="RefSeq" id="WP_406696106.1">
    <property type="nucleotide sequence ID" value="NZ_CP155447.1"/>
</dbReference>
<keyword evidence="2" id="KW-0808">Transferase</keyword>
<dbReference type="GO" id="GO:0008168">
    <property type="term" value="F:methyltransferase activity"/>
    <property type="evidence" value="ECO:0007669"/>
    <property type="project" value="UniProtKB-KW"/>
</dbReference>
<name>A0AAU7CE99_9BACT</name>
<dbReference type="CDD" id="cd02440">
    <property type="entry name" value="AdoMet_MTases"/>
    <property type="match status" value="1"/>
</dbReference>
<accession>A0AAU7CE99</accession>
<organism evidence="2">
    <name type="scientific">Singulisphaera sp. Ch08</name>
    <dbReference type="NCBI Taxonomy" id="3120278"/>
    <lineage>
        <taxon>Bacteria</taxon>
        <taxon>Pseudomonadati</taxon>
        <taxon>Planctomycetota</taxon>
        <taxon>Planctomycetia</taxon>
        <taxon>Isosphaerales</taxon>
        <taxon>Isosphaeraceae</taxon>
        <taxon>Singulisphaera</taxon>
    </lineage>
</organism>
<dbReference type="PANTHER" id="PTHR34203">
    <property type="entry name" value="METHYLTRANSFERASE, FKBM FAMILY PROTEIN"/>
    <property type="match status" value="1"/>
</dbReference>
<reference evidence="2" key="1">
    <citation type="submission" date="2024-05" db="EMBL/GenBank/DDBJ databases">
        <title>Planctomycetes of the genus Singulisphaera possess chitinolytic capabilities.</title>
        <authorList>
            <person name="Ivanova A."/>
        </authorList>
    </citation>
    <scope>NUCLEOTIDE SEQUENCE</scope>
    <source>
        <strain evidence="2">Ch08T</strain>
    </source>
</reference>
<dbReference type="EMBL" id="CP155447">
    <property type="protein sequence ID" value="XBH03373.1"/>
    <property type="molecule type" value="Genomic_DNA"/>
</dbReference>
<sequence length="383" mass="42055">MDECSDSTHEPHFSESNRIRVIDRIGVQPGLTFSAVIDARALDSISLDLAAGRFPSSTRPAIEYLQATTPRGGRVLDLGTHIGTFTLAAAALGYEVMGVEASPQNVSLLRASLQKNRFGRVHLVNAAVSDRSGTLEFSPAGPYGYVGAAGVGRSSVSIPALRVDDLLAERGWDRVDFLKMDIEGSEIAGLQGMPRLLSASNAPTVFVESNGHTLRFFDESPTRLKQLLEGYGYRSYLIEAGRLCPVQPGDFQPITCVDYLALKRLSPVLNGCRIDRPLTYKEVVVRIVHSAHSEHDSERLYISRTLTSAGSEILASRRVHEIVELLRRDKCQDVREAAATITLPTARPDWWIGCHRGIEAIRRPFFRSRGRAHKPSNASTHLG</sequence>
<dbReference type="Gene3D" id="3.40.50.150">
    <property type="entry name" value="Vaccinia Virus protein VP39"/>
    <property type="match status" value="1"/>
</dbReference>
<gene>
    <name evidence="2" type="ORF">V5E97_34445</name>
</gene>
<dbReference type="InterPro" id="IPR029063">
    <property type="entry name" value="SAM-dependent_MTases_sf"/>
</dbReference>